<dbReference type="PANTHER" id="PTHR46246">
    <property type="entry name" value="GUANOSINE-3',5'-BIS(DIPHOSPHATE) 3'-PYROPHOSPHOHYDROLASE MESH1"/>
    <property type="match status" value="1"/>
</dbReference>
<gene>
    <name evidence="1" type="ORF">Klosneuvirus_3_152</name>
</gene>
<sequence length="193" mass="22328">MQTIIKAYEFAALKHKDQRRKDPSKSPYINHPIQVASLLSHAGVTDPEIICAGILHDTIEDTQTTFLELVKEFSSNIANMVMECTDNKSLPKVTRKQDQITHAYSISYGAKLVKLADKYANLSDIQTNPPAHWSKQEIEGYVVWAYIVCSGMEKTNEFIEGRLMEIFKRYQIDQMNKEELYKKLNEYYELIKE</sequence>
<evidence type="ECO:0000313" key="1">
    <source>
        <dbReference type="EMBL" id="ARF12017.1"/>
    </source>
</evidence>
<accession>A0A1V0SJX2</accession>
<keyword evidence="1" id="KW-0378">Hydrolase</keyword>
<dbReference type="Gene3D" id="1.10.3210.10">
    <property type="entry name" value="Hypothetical protein af1432"/>
    <property type="match status" value="1"/>
</dbReference>
<dbReference type="GO" id="GO:0008893">
    <property type="term" value="F:guanosine-3',5'-bis(diphosphate) 3'-diphosphatase activity"/>
    <property type="evidence" value="ECO:0007669"/>
    <property type="project" value="TreeGrafter"/>
</dbReference>
<reference evidence="1" key="1">
    <citation type="journal article" date="2017" name="Science">
        <title>Giant viruses with an expanded complement of translation system components.</title>
        <authorList>
            <person name="Schulz F."/>
            <person name="Yutin N."/>
            <person name="Ivanova N.N."/>
            <person name="Ortega D.R."/>
            <person name="Lee T.K."/>
            <person name="Vierheilig J."/>
            <person name="Daims H."/>
            <person name="Horn M."/>
            <person name="Wagner M."/>
            <person name="Jensen G.J."/>
            <person name="Kyrpides N.C."/>
            <person name="Koonin E.V."/>
            <person name="Woyke T."/>
        </authorList>
    </citation>
    <scope>NUCLEOTIDE SEQUENCE</scope>
    <source>
        <strain evidence="1">KNV1</strain>
    </source>
</reference>
<dbReference type="PANTHER" id="PTHR46246:SF1">
    <property type="entry name" value="GUANOSINE-3',5'-BIS(DIPHOSPHATE) 3'-PYROPHOSPHOHYDROLASE MESH1"/>
    <property type="match status" value="1"/>
</dbReference>
<dbReference type="Pfam" id="PF13328">
    <property type="entry name" value="HD_4"/>
    <property type="match status" value="1"/>
</dbReference>
<dbReference type="EMBL" id="KY684110">
    <property type="protein sequence ID" value="ARF12017.1"/>
    <property type="molecule type" value="Genomic_DNA"/>
</dbReference>
<protein>
    <submittedName>
        <fullName evidence="1">HD superfamily phosphohydrolase</fullName>
    </submittedName>
</protein>
<dbReference type="SUPFAM" id="SSF109604">
    <property type="entry name" value="HD-domain/PDEase-like"/>
    <property type="match status" value="1"/>
</dbReference>
<name>A0A1V0SJX2_9VIRU</name>
<organism evidence="1">
    <name type="scientific">Klosneuvirus KNV1</name>
    <dbReference type="NCBI Taxonomy" id="1977640"/>
    <lineage>
        <taxon>Viruses</taxon>
        <taxon>Varidnaviria</taxon>
        <taxon>Bamfordvirae</taxon>
        <taxon>Nucleocytoviricota</taxon>
        <taxon>Megaviricetes</taxon>
        <taxon>Imitervirales</taxon>
        <taxon>Mimiviridae</taxon>
        <taxon>Klosneuvirinae</taxon>
        <taxon>Klosneuvirus</taxon>
    </lineage>
</organism>
<dbReference type="InterPro" id="IPR052194">
    <property type="entry name" value="MESH1"/>
</dbReference>
<proteinExistence type="predicted"/>